<keyword evidence="4 6" id="KW-1133">Transmembrane helix</keyword>
<dbReference type="InterPro" id="IPR012160">
    <property type="entry name" value="LtaS-like"/>
</dbReference>
<dbReference type="AlphaFoldDB" id="A0A382BIN7"/>
<evidence type="ECO:0000256" key="6">
    <source>
        <dbReference type="SAM" id="Phobius"/>
    </source>
</evidence>
<dbReference type="Gene3D" id="3.40.720.10">
    <property type="entry name" value="Alkaline Phosphatase, subunit A"/>
    <property type="match status" value="1"/>
</dbReference>
<keyword evidence="5 6" id="KW-0472">Membrane</keyword>
<organism evidence="8">
    <name type="scientific">marine metagenome</name>
    <dbReference type="NCBI Taxonomy" id="408172"/>
    <lineage>
        <taxon>unclassified sequences</taxon>
        <taxon>metagenomes</taxon>
        <taxon>ecological metagenomes</taxon>
    </lineage>
</organism>
<proteinExistence type="predicted"/>
<dbReference type="PIRSF" id="PIRSF005091">
    <property type="entry name" value="Mmb_sulf_HI1246"/>
    <property type="match status" value="1"/>
</dbReference>
<dbReference type="PANTHER" id="PTHR47371">
    <property type="entry name" value="LIPOTEICHOIC ACID SYNTHASE"/>
    <property type="match status" value="1"/>
</dbReference>
<evidence type="ECO:0000256" key="5">
    <source>
        <dbReference type="ARBA" id="ARBA00023136"/>
    </source>
</evidence>
<evidence type="ECO:0000256" key="4">
    <source>
        <dbReference type="ARBA" id="ARBA00022989"/>
    </source>
</evidence>
<feature type="domain" description="Sulfatase N-terminal" evidence="7">
    <location>
        <begin position="205"/>
        <end position="494"/>
    </location>
</feature>
<evidence type="ECO:0000256" key="3">
    <source>
        <dbReference type="ARBA" id="ARBA00022692"/>
    </source>
</evidence>
<feature type="transmembrane region" description="Helical" evidence="6">
    <location>
        <begin position="68"/>
        <end position="86"/>
    </location>
</feature>
<evidence type="ECO:0000256" key="2">
    <source>
        <dbReference type="ARBA" id="ARBA00022475"/>
    </source>
</evidence>
<feature type="non-terminal residue" evidence="8">
    <location>
        <position position="1"/>
    </location>
</feature>
<keyword evidence="3 6" id="KW-0812">Transmembrane</keyword>
<evidence type="ECO:0000256" key="1">
    <source>
        <dbReference type="ARBA" id="ARBA00004651"/>
    </source>
</evidence>
<dbReference type="SUPFAM" id="SSF53649">
    <property type="entry name" value="Alkaline phosphatase-like"/>
    <property type="match status" value="1"/>
</dbReference>
<feature type="transmembrane region" description="Helical" evidence="6">
    <location>
        <begin position="17"/>
        <end position="40"/>
    </location>
</feature>
<protein>
    <recommendedName>
        <fullName evidence="7">Sulfatase N-terminal domain-containing protein</fullName>
    </recommendedName>
</protein>
<accession>A0A382BIN7</accession>
<dbReference type="GO" id="GO:0005886">
    <property type="term" value="C:plasma membrane"/>
    <property type="evidence" value="ECO:0007669"/>
    <property type="project" value="UniProtKB-SubCell"/>
</dbReference>
<dbReference type="InterPro" id="IPR050448">
    <property type="entry name" value="OpgB/LTA_synthase_biosynth"/>
</dbReference>
<name>A0A382BIN7_9ZZZZ</name>
<dbReference type="Pfam" id="PF00884">
    <property type="entry name" value="Sulfatase"/>
    <property type="match status" value="1"/>
</dbReference>
<dbReference type="InterPro" id="IPR000917">
    <property type="entry name" value="Sulfatase_N"/>
</dbReference>
<sequence length="591" mass="67829">PILNLLNNLLLRRLSRIYLWVVTITVILFYTFDLGNYSYLDQRIDISSFKLLENPAISFGMVFETYPVFWITLVFAIIMWILWKGINRSFLFLNEPPVLYRNRDKSIGFFIGSMILLFAFWGTFRQYRLLWSDAHFSNDPFIVAVALNPVLYFNETRTFASKDYDEELTRNYYDLISHELGVDGPDINQLNFSRLKKGIRLNQNPNIVIIFLESVSLNRMGRIGNPLNPTPSMDMISNEGIFFDHFYIPTVGTARSVFGMVTGIHDVADIETATSNPQIVDQYTLINSLKGYQKKYFIGGSASWRNIRGLLNNNIPEMRITEQTDLDFPRLDVWGISDHDLFTAAHNNFSSSETREPFFAIIQTASNHRPYSIPKNIDSFSILEKSETKLNQAGFSSLSQYNAMRLLDNAIGDFITKAKQEAYFDNSIFIFFGDHGTSDPPALHMQKSDFDLKLRSYRVPFFVYAPKIIKGGKTVSAVSQLVDIMPTVCGLAGVEYRNRTMGRDLFNDSVPNDPLALIVNNKVAKSHIAVIGKNYYLSMQKDGDDIQLHELDSNNPLVDVKDKYPEITVNYSRRLRGIYETAKYMLYHNKN</sequence>
<comment type="subcellular location">
    <subcellularLocation>
        <location evidence="1">Cell membrane</location>
        <topology evidence="1">Multi-pass membrane protein</topology>
    </subcellularLocation>
</comment>
<gene>
    <name evidence="8" type="ORF">METZ01_LOCUS165996</name>
</gene>
<dbReference type="CDD" id="cd16015">
    <property type="entry name" value="LTA_synthase"/>
    <property type="match status" value="1"/>
</dbReference>
<dbReference type="PANTHER" id="PTHR47371:SF3">
    <property type="entry name" value="PHOSPHOGLYCEROL TRANSFERASE I"/>
    <property type="match status" value="1"/>
</dbReference>
<dbReference type="EMBL" id="UINC01029801">
    <property type="protein sequence ID" value="SVB13142.1"/>
    <property type="molecule type" value="Genomic_DNA"/>
</dbReference>
<evidence type="ECO:0000313" key="8">
    <source>
        <dbReference type="EMBL" id="SVB13142.1"/>
    </source>
</evidence>
<evidence type="ECO:0000259" key="7">
    <source>
        <dbReference type="Pfam" id="PF00884"/>
    </source>
</evidence>
<dbReference type="InterPro" id="IPR017850">
    <property type="entry name" value="Alkaline_phosphatase_core_sf"/>
</dbReference>
<keyword evidence="2" id="KW-1003">Cell membrane</keyword>
<feature type="transmembrane region" description="Helical" evidence="6">
    <location>
        <begin position="107"/>
        <end position="124"/>
    </location>
</feature>
<reference evidence="8" key="1">
    <citation type="submission" date="2018-05" db="EMBL/GenBank/DDBJ databases">
        <authorList>
            <person name="Lanie J.A."/>
            <person name="Ng W.-L."/>
            <person name="Kazmierczak K.M."/>
            <person name="Andrzejewski T.M."/>
            <person name="Davidsen T.M."/>
            <person name="Wayne K.J."/>
            <person name="Tettelin H."/>
            <person name="Glass J.I."/>
            <person name="Rusch D."/>
            <person name="Podicherti R."/>
            <person name="Tsui H.-C.T."/>
            <person name="Winkler M.E."/>
        </authorList>
    </citation>
    <scope>NUCLEOTIDE SEQUENCE</scope>
</reference>